<dbReference type="Gene3D" id="1.10.287.130">
    <property type="match status" value="1"/>
</dbReference>
<dbReference type="SUPFAM" id="SSF52172">
    <property type="entry name" value="CheY-like"/>
    <property type="match status" value="1"/>
</dbReference>
<evidence type="ECO:0000256" key="4">
    <source>
        <dbReference type="ARBA" id="ARBA00022679"/>
    </source>
</evidence>
<dbReference type="PANTHER" id="PTHR43711">
    <property type="entry name" value="TWO-COMPONENT HISTIDINE KINASE"/>
    <property type="match status" value="1"/>
</dbReference>
<protein>
    <recommendedName>
        <fullName evidence="2">histidine kinase</fullName>
        <ecNumber evidence="2">2.7.13.3</ecNumber>
    </recommendedName>
</protein>
<dbReference type="OrthoDB" id="384671at2157"/>
<dbReference type="GO" id="GO:0000155">
    <property type="term" value="F:phosphorelay sensor kinase activity"/>
    <property type="evidence" value="ECO:0007669"/>
    <property type="project" value="InterPro"/>
</dbReference>
<keyword evidence="6" id="KW-0902">Two-component regulatory system</keyword>
<dbReference type="SMART" id="SM00448">
    <property type="entry name" value="REC"/>
    <property type="match status" value="1"/>
</dbReference>
<keyword evidence="12" id="KW-1185">Reference proteome</keyword>
<evidence type="ECO:0000256" key="7">
    <source>
        <dbReference type="PROSITE-ProRule" id="PRU00169"/>
    </source>
</evidence>
<dbReference type="InterPro" id="IPR050736">
    <property type="entry name" value="Sensor_HK_Regulatory"/>
</dbReference>
<dbReference type="InterPro" id="IPR036097">
    <property type="entry name" value="HisK_dim/P_sf"/>
</dbReference>
<dbReference type="InterPro" id="IPR003661">
    <property type="entry name" value="HisK_dim/P_dom"/>
</dbReference>
<dbReference type="EMBL" id="WUUS01000003">
    <property type="protein sequence ID" value="MXR40918.1"/>
    <property type="molecule type" value="Genomic_DNA"/>
</dbReference>
<evidence type="ECO:0000256" key="2">
    <source>
        <dbReference type="ARBA" id="ARBA00012438"/>
    </source>
</evidence>
<dbReference type="InterPro" id="IPR004358">
    <property type="entry name" value="Sig_transdc_His_kin-like_C"/>
</dbReference>
<dbReference type="InterPro" id="IPR003594">
    <property type="entry name" value="HATPase_dom"/>
</dbReference>
<dbReference type="SUPFAM" id="SSF55785">
    <property type="entry name" value="PYP-like sensor domain (PAS domain)"/>
    <property type="match status" value="1"/>
</dbReference>
<dbReference type="InterPro" id="IPR013656">
    <property type="entry name" value="PAS_4"/>
</dbReference>
<accession>A0A6B0SPS9</accession>
<dbReference type="CDD" id="cd00156">
    <property type="entry name" value="REC"/>
    <property type="match status" value="1"/>
</dbReference>
<keyword evidence="4" id="KW-0808">Transferase</keyword>
<dbReference type="PANTHER" id="PTHR43711:SF1">
    <property type="entry name" value="HISTIDINE KINASE 1"/>
    <property type="match status" value="1"/>
</dbReference>
<evidence type="ECO:0000313" key="11">
    <source>
        <dbReference type="EMBL" id="MXR40918.1"/>
    </source>
</evidence>
<evidence type="ECO:0000256" key="6">
    <source>
        <dbReference type="ARBA" id="ARBA00023012"/>
    </source>
</evidence>
<dbReference type="PRINTS" id="PR00344">
    <property type="entry name" value="BCTRLSENSOR"/>
</dbReference>
<evidence type="ECO:0000259" key="9">
    <source>
        <dbReference type="PROSITE" id="PS50109"/>
    </source>
</evidence>
<dbReference type="InterPro" id="IPR035965">
    <property type="entry name" value="PAS-like_dom_sf"/>
</dbReference>
<dbReference type="SUPFAM" id="SSF47384">
    <property type="entry name" value="Homodimeric domain of signal transducing histidine kinase"/>
    <property type="match status" value="1"/>
</dbReference>
<dbReference type="Pfam" id="PF08448">
    <property type="entry name" value="PAS_4"/>
    <property type="match status" value="1"/>
</dbReference>
<evidence type="ECO:0000256" key="1">
    <source>
        <dbReference type="ARBA" id="ARBA00000085"/>
    </source>
</evidence>
<sequence>MTASPPVVLYVDPDPGSCDRAAEELHRALPEATVVTVGSADAALGVVADARRVDGVVSAYDLPDGHGLDLLAEVRDERGETPFVLFPDEGSEAIASDAITAGVSEYVREDRRDPYRTLARRVRETIDRHSNDRHTDDSTAGADHVRRRLLVERTDQPMAVVEDGRHRLVNEAYVDLVGLPRDRVLGSTDDDLFPAAVADDLRDHGEGALADGERREHRIETDLGGEERVLDVVHFPEAEDTRNDRSMVGRTIRDVTDRVEREELLRTERDRLEALSSAVAHDARNAIQVIRGRAMLIEESLPPDADEPLEHLSGLELGVDRMDHLVSSLESLRGVSDPVTDPVPVSIAEAARDAWATVDAPDARLRVRADQTMLGDPARIRTLLENLFRNSVEHAPSTDGRRAEPAADPIDCGDPSGTDAGHDSNPTGEGAPPSVTVTVDALDGVRGFAVSDDGDGIPDSEREQVLEFGYSLDGGTGLGLGIVSGIVDAHGWSVDLADSDPGGARFEFRQETLDSFVS</sequence>
<dbReference type="NCBIfam" id="TIGR00229">
    <property type="entry name" value="sensory_box"/>
    <property type="match status" value="1"/>
</dbReference>
<dbReference type="Gene3D" id="3.30.565.10">
    <property type="entry name" value="Histidine kinase-like ATPase, C-terminal domain"/>
    <property type="match status" value="1"/>
</dbReference>
<evidence type="ECO:0000259" key="10">
    <source>
        <dbReference type="PROSITE" id="PS50110"/>
    </source>
</evidence>
<organism evidence="11 12">
    <name type="scientific">Halobaculum saliterrae</name>
    <dbReference type="NCBI Taxonomy" id="2073113"/>
    <lineage>
        <taxon>Archaea</taxon>
        <taxon>Methanobacteriati</taxon>
        <taxon>Methanobacteriota</taxon>
        <taxon>Stenosarchaea group</taxon>
        <taxon>Halobacteria</taxon>
        <taxon>Halobacteriales</taxon>
        <taxon>Haloferacaceae</taxon>
        <taxon>Halobaculum</taxon>
    </lineage>
</organism>
<dbReference type="Gene3D" id="3.40.50.2300">
    <property type="match status" value="1"/>
</dbReference>
<keyword evidence="3" id="KW-0597">Phosphoprotein</keyword>
<dbReference type="SUPFAM" id="SSF55874">
    <property type="entry name" value="ATPase domain of HSP90 chaperone/DNA topoisomerase II/histidine kinase"/>
    <property type="match status" value="1"/>
</dbReference>
<reference evidence="11 12" key="1">
    <citation type="submission" date="2019-12" db="EMBL/GenBank/DDBJ databases">
        <title>Isolation and characterization of three novel carbon monoxide-oxidizing members of Halobacteria from salione crusts and soils.</title>
        <authorList>
            <person name="Myers M.R."/>
            <person name="King G.M."/>
        </authorList>
    </citation>
    <scope>NUCLEOTIDE SEQUENCE [LARGE SCALE GENOMIC DNA]</scope>
    <source>
        <strain evidence="11 12">WSA2</strain>
    </source>
</reference>
<evidence type="ECO:0000313" key="12">
    <source>
        <dbReference type="Proteomes" id="UP000437065"/>
    </source>
</evidence>
<dbReference type="AlphaFoldDB" id="A0A6B0SPS9"/>
<dbReference type="CDD" id="cd00082">
    <property type="entry name" value="HisKA"/>
    <property type="match status" value="1"/>
</dbReference>
<dbReference type="InterPro" id="IPR000014">
    <property type="entry name" value="PAS"/>
</dbReference>
<feature type="region of interest" description="Disordered" evidence="8">
    <location>
        <begin position="394"/>
        <end position="433"/>
    </location>
</feature>
<dbReference type="InterPro" id="IPR011006">
    <property type="entry name" value="CheY-like_superfamily"/>
</dbReference>
<dbReference type="EC" id="2.7.13.3" evidence="2"/>
<comment type="caution">
    <text evidence="7">Lacks conserved residue(s) required for the propagation of feature annotation.</text>
</comment>
<feature type="domain" description="Response regulatory" evidence="10">
    <location>
        <begin position="7"/>
        <end position="124"/>
    </location>
</feature>
<gene>
    <name evidence="11" type="ORF">GRX01_06135</name>
</gene>
<comment type="catalytic activity">
    <reaction evidence="1">
        <text>ATP + protein L-histidine = ADP + protein N-phospho-L-histidine.</text>
        <dbReference type="EC" id="2.7.13.3"/>
    </reaction>
</comment>
<name>A0A6B0SPS9_9EURY</name>
<evidence type="ECO:0000256" key="8">
    <source>
        <dbReference type="SAM" id="MobiDB-lite"/>
    </source>
</evidence>
<evidence type="ECO:0000256" key="5">
    <source>
        <dbReference type="ARBA" id="ARBA00022777"/>
    </source>
</evidence>
<dbReference type="Proteomes" id="UP000437065">
    <property type="component" value="Unassembled WGS sequence"/>
</dbReference>
<keyword evidence="5" id="KW-0418">Kinase</keyword>
<dbReference type="SMART" id="SM00387">
    <property type="entry name" value="HATPase_c"/>
    <property type="match status" value="1"/>
</dbReference>
<dbReference type="PROSITE" id="PS50109">
    <property type="entry name" value="HIS_KIN"/>
    <property type="match status" value="1"/>
</dbReference>
<evidence type="ECO:0000256" key="3">
    <source>
        <dbReference type="ARBA" id="ARBA00022553"/>
    </source>
</evidence>
<dbReference type="InterPro" id="IPR001789">
    <property type="entry name" value="Sig_transdc_resp-reg_receiver"/>
</dbReference>
<dbReference type="CDD" id="cd00075">
    <property type="entry name" value="HATPase"/>
    <property type="match status" value="1"/>
</dbReference>
<dbReference type="Gene3D" id="3.30.450.20">
    <property type="entry name" value="PAS domain"/>
    <property type="match status" value="1"/>
</dbReference>
<comment type="caution">
    <text evidence="11">The sequence shown here is derived from an EMBL/GenBank/DDBJ whole genome shotgun (WGS) entry which is preliminary data.</text>
</comment>
<dbReference type="InterPro" id="IPR036890">
    <property type="entry name" value="HATPase_C_sf"/>
</dbReference>
<proteinExistence type="predicted"/>
<dbReference type="RefSeq" id="WP_159664547.1">
    <property type="nucleotide sequence ID" value="NZ_WUUS01000003.1"/>
</dbReference>
<feature type="domain" description="Histidine kinase" evidence="9">
    <location>
        <begin position="278"/>
        <end position="514"/>
    </location>
</feature>
<dbReference type="Pfam" id="PF02518">
    <property type="entry name" value="HATPase_c"/>
    <property type="match status" value="1"/>
</dbReference>
<dbReference type="InterPro" id="IPR005467">
    <property type="entry name" value="His_kinase_dom"/>
</dbReference>
<dbReference type="PROSITE" id="PS50110">
    <property type="entry name" value="RESPONSE_REGULATORY"/>
    <property type="match status" value="1"/>
</dbReference>